<evidence type="ECO:0000313" key="6">
    <source>
        <dbReference type="Proteomes" id="UP000061382"/>
    </source>
</evidence>
<dbReference type="EMBL" id="CP012643">
    <property type="protein sequence ID" value="ALJ00166.1"/>
    <property type="molecule type" value="Genomic_DNA"/>
</dbReference>
<dbReference type="Gene3D" id="3.30.379.10">
    <property type="entry name" value="Chitobiase/beta-hexosaminidase domain 2-like"/>
    <property type="match status" value="1"/>
</dbReference>
<protein>
    <recommendedName>
        <fullName evidence="4">Beta-hexosaminidase bacterial type N-terminal domain-containing protein</fullName>
    </recommendedName>
</protein>
<organism evidence="5 6">
    <name type="scientific">Rufibacter tibetensis</name>
    <dbReference type="NCBI Taxonomy" id="512763"/>
    <lineage>
        <taxon>Bacteria</taxon>
        <taxon>Pseudomonadati</taxon>
        <taxon>Bacteroidota</taxon>
        <taxon>Cytophagia</taxon>
        <taxon>Cytophagales</taxon>
        <taxon>Hymenobacteraceae</taxon>
        <taxon>Rufibacter</taxon>
    </lineage>
</organism>
<evidence type="ECO:0000256" key="3">
    <source>
        <dbReference type="SAM" id="SignalP"/>
    </source>
</evidence>
<gene>
    <name evidence="5" type="ORF">DC20_15840</name>
</gene>
<accession>A0A0P0C9C1</accession>
<dbReference type="GO" id="GO:0016787">
    <property type="term" value="F:hydrolase activity"/>
    <property type="evidence" value="ECO:0007669"/>
    <property type="project" value="UniProtKB-KW"/>
</dbReference>
<dbReference type="PATRIC" id="fig|512763.3.peg.3484"/>
<dbReference type="RefSeq" id="WP_062544716.1">
    <property type="nucleotide sequence ID" value="NZ_CP012643.1"/>
</dbReference>
<keyword evidence="6" id="KW-1185">Reference proteome</keyword>
<dbReference type="SUPFAM" id="SSF55545">
    <property type="entry name" value="beta-N-acetylhexosaminidase-like domain"/>
    <property type="match status" value="1"/>
</dbReference>
<dbReference type="Proteomes" id="UP000061382">
    <property type="component" value="Chromosome"/>
</dbReference>
<keyword evidence="3" id="KW-0732">Signal</keyword>
<dbReference type="KEGG" id="rti:DC20_15840"/>
<dbReference type="STRING" id="512763.DC20_15840"/>
<dbReference type="InterPro" id="IPR015882">
    <property type="entry name" value="HEX_bac_N"/>
</dbReference>
<dbReference type="GO" id="GO:0005975">
    <property type="term" value="P:carbohydrate metabolic process"/>
    <property type="evidence" value="ECO:0007669"/>
    <property type="project" value="UniProtKB-ARBA"/>
</dbReference>
<reference evidence="5 6" key="1">
    <citation type="submission" date="2015-08" db="EMBL/GenBank/DDBJ databases">
        <title>Complete genome sequence of Rufibacter tibetensis strain 1351t, a radiation-resistant bacterium from tibet plateau.</title>
        <authorList>
            <person name="Dai J."/>
        </authorList>
    </citation>
    <scope>NUCLEOTIDE SEQUENCE [LARGE SCALE GENOMIC DNA]</scope>
    <source>
        <strain evidence="5 6">1351</strain>
    </source>
</reference>
<dbReference type="InterPro" id="IPR029018">
    <property type="entry name" value="Hex-like_dom2"/>
</dbReference>
<feature type="signal peptide" evidence="3">
    <location>
        <begin position="1"/>
        <end position="21"/>
    </location>
</feature>
<feature type="domain" description="Beta-hexosaminidase bacterial type N-terminal" evidence="4">
    <location>
        <begin position="25"/>
        <end position="114"/>
    </location>
</feature>
<dbReference type="OrthoDB" id="99887at2"/>
<keyword evidence="1" id="KW-0378">Hydrolase</keyword>
<evidence type="ECO:0000256" key="2">
    <source>
        <dbReference type="ARBA" id="ARBA00023295"/>
    </source>
</evidence>
<evidence type="ECO:0000259" key="4">
    <source>
        <dbReference type="Pfam" id="PF02838"/>
    </source>
</evidence>
<evidence type="ECO:0000256" key="1">
    <source>
        <dbReference type="ARBA" id="ARBA00022801"/>
    </source>
</evidence>
<evidence type="ECO:0000313" key="5">
    <source>
        <dbReference type="EMBL" id="ALJ00166.1"/>
    </source>
</evidence>
<sequence>MAVIRKIVFSFLLSCMAGIQAGFAQKVYVQYDASTPQAAYASKQLKEALVAQKYTVLENQEGNDFLIRIGVDTTLLEKEAFHIIPEQNSIAITGGDNRGIIYGCLSLAESIQQGMRLKQVQKRSEKPQFAFRAIKHNTPWYSYRSSSALDQHHETVRDVRYWEAFLDMMAENRFNSLSLWNLHPFVYMIRPKNFPEASPFSTIEMEEWQQLHREIFRMAHERAIDTYLVPFNIFVSPEFAKAYGVAHKNVYPHYYVSGDTSEVVKRYMRESITQVFQEYPTLTGIGLTLGEGMAGMTPQQREDWIYDTYIEGMRQVGRPLKLIHRIPFSSTTESLGATSVELERLTRKSIEREAALDFIKGPIWADLKYNWSHAHSTPKLVKVHGGEMFDTFYNPMPKGYKITYTARNEDFFALRWGVPSFIRAHVAQNSQPYVGGYFIGSETYIPAKDYFTAVESPVNWKWAFERQWLYYKLWGRLLYNPATPDQVFQNDFNNRYGQKGKNLLQAYALASSTQLRLASLYDSKWDFTLYGEGFMALIGDSTQYISVDALINQPTLDPEYVSVKDYVQKSLAGDSFGKEKVTPPVLIQIMERDCRKALRLVKGIDTGNNASLLYEVADVKAWANLGLHLAEKLKGAVALQTYRMKGGKEHQQTAVAHLQKALGYWDEVIKITRPLYKDMPLTHYNGSSHDRNDNNLFHWALIRPQVARDIEIAKEAIVQARE</sequence>
<feature type="chain" id="PRO_5006042482" description="Beta-hexosaminidase bacterial type N-terminal domain-containing protein" evidence="3">
    <location>
        <begin position="22"/>
        <end position="722"/>
    </location>
</feature>
<keyword evidence="2" id="KW-0326">Glycosidase</keyword>
<name>A0A0P0C9C1_9BACT</name>
<proteinExistence type="predicted"/>
<dbReference type="AlphaFoldDB" id="A0A0P0C9C1"/>
<dbReference type="Pfam" id="PF02838">
    <property type="entry name" value="Glyco_hydro_20b"/>
    <property type="match status" value="1"/>
</dbReference>